<feature type="domain" description="Inhibitor I9" evidence="10">
    <location>
        <begin position="36"/>
        <end position="113"/>
    </location>
</feature>
<dbReference type="InterPro" id="IPR045051">
    <property type="entry name" value="SBT"/>
</dbReference>
<feature type="signal peptide" evidence="8">
    <location>
        <begin position="1"/>
        <end position="24"/>
    </location>
</feature>
<evidence type="ECO:0000313" key="13">
    <source>
        <dbReference type="Proteomes" id="UP001161247"/>
    </source>
</evidence>
<evidence type="ECO:0000256" key="8">
    <source>
        <dbReference type="SAM" id="SignalP"/>
    </source>
</evidence>
<dbReference type="InterPro" id="IPR010259">
    <property type="entry name" value="S8pro/Inhibitor_I9"/>
</dbReference>
<dbReference type="InterPro" id="IPR023828">
    <property type="entry name" value="Peptidase_S8_Ser-AS"/>
</dbReference>
<comment type="similarity">
    <text evidence="1 7">Belongs to the peptidase S8 family.</text>
</comment>
<evidence type="ECO:0000256" key="2">
    <source>
        <dbReference type="ARBA" id="ARBA00022670"/>
    </source>
</evidence>
<dbReference type="GO" id="GO:0004252">
    <property type="term" value="F:serine-type endopeptidase activity"/>
    <property type="evidence" value="ECO:0007669"/>
    <property type="project" value="UniProtKB-UniRule"/>
</dbReference>
<evidence type="ECO:0000256" key="5">
    <source>
        <dbReference type="ARBA" id="ARBA00022825"/>
    </source>
</evidence>
<sequence length="751" mass="80408">MMAATQSSFWCFALFSLYVYIVRGSFTIANEDRKEYIVYMGSLPSDPKYSPKSHHLSMLRGVVSSSYAGQSLIRSYTRSFNGFAALLTDKEAAKLSSDENVVSVFRSETLQLHTTESWDFMGFPENIDRNLTGEGEVIIGVLDTGIWPESPSFDDHGFGPVPKRWKGECQGGSDFKCNKKIIGARFYDGSTGGSSCRDTIGHGSHTASIAGGRPVKNTSFYGIAEGLARGGAPSARIAAYQVCSTIGCSTAGILGAFDDAVADGVDILSVSLGRQQPVSIEEDTIAIGAFHATEKGILVVQSAGNSGPMVGSTASNAPWLFSVAASTTNRKIMTKVVLGNSKVLEGYAVNSFKLKGSQVPVVYGAETTSDCAPDLAKLCERGCLDKNLVKGKILLCQSSDYLVDAYEAGAVGLVAQKSPSTPNISAVLPFAISLLPSYQFELAESYYDSNKKPTMNILTSHSKKDKDAPIVAEFSSRGPNVVIPDILKPDIIAPGTEILAAFSPKSSPSDYGFDKRSVFYNILSGTSMSCPHVTGAAAYVKSIHPDWSASAIKSALMTTAAAGRMNTSKSKHGHNEFSYGAGHLDPVKAANPGIVYRTTYQDYINLLCGMNISSSMATKMSGLNITCDDKKVQPLKAKDLNYPSMAAQIEELPLTNNTNGAEFKVKFTRKVTNVGLPNSTYKAKTTCHHTACKINVVPEQLSFKALNEEKSFVVTVAGKNLESMVSASLEWDDGIHVARSPIVVYAKTMSV</sequence>
<evidence type="ECO:0000259" key="9">
    <source>
        <dbReference type="Pfam" id="PF00082"/>
    </source>
</evidence>
<evidence type="ECO:0000313" key="12">
    <source>
        <dbReference type="EMBL" id="CAI9106727.1"/>
    </source>
</evidence>
<dbReference type="InterPro" id="IPR037045">
    <property type="entry name" value="S8pro/Inhibitor_I9_sf"/>
</dbReference>
<dbReference type="Gene3D" id="2.60.40.2310">
    <property type="match status" value="1"/>
</dbReference>
<evidence type="ECO:0000256" key="7">
    <source>
        <dbReference type="PROSITE-ProRule" id="PRU01240"/>
    </source>
</evidence>
<dbReference type="Pfam" id="PF05922">
    <property type="entry name" value="Inhibitor_I9"/>
    <property type="match status" value="1"/>
</dbReference>
<evidence type="ECO:0000256" key="1">
    <source>
        <dbReference type="ARBA" id="ARBA00011073"/>
    </source>
</evidence>
<dbReference type="Pfam" id="PF00082">
    <property type="entry name" value="Peptidase_S8"/>
    <property type="match status" value="1"/>
</dbReference>
<keyword evidence="5 7" id="KW-0720">Serine protease</keyword>
<name>A0AAV1DIS8_OLDCO</name>
<dbReference type="PROSITE" id="PS51892">
    <property type="entry name" value="SUBTILASE"/>
    <property type="match status" value="1"/>
</dbReference>
<feature type="active site" description="Charge relay system" evidence="6 7">
    <location>
        <position position="202"/>
    </location>
</feature>
<dbReference type="CDD" id="cd02120">
    <property type="entry name" value="PA_subtilisin_like"/>
    <property type="match status" value="1"/>
</dbReference>
<feature type="domain" description="Peptidase S8/S53" evidence="9">
    <location>
        <begin position="136"/>
        <end position="582"/>
    </location>
</feature>
<dbReference type="InterPro" id="IPR036852">
    <property type="entry name" value="Peptidase_S8/S53_dom_sf"/>
</dbReference>
<dbReference type="PANTHER" id="PTHR10795">
    <property type="entry name" value="PROPROTEIN CONVERTASE SUBTILISIN/KEXIN"/>
    <property type="match status" value="1"/>
</dbReference>
<feature type="domain" description="Subtilisin-like protease fibronectin type-III" evidence="11">
    <location>
        <begin position="639"/>
        <end position="744"/>
    </location>
</feature>
<dbReference type="Proteomes" id="UP001161247">
    <property type="component" value="Chromosome 5"/>
</dbReference>
<proteinExistence type="inferred from homology"/>
<dbReference type="PRINTS" id="PR00723">
    <property type="entry name" value="SUBTILISIN"/>
</dbReference>
<dbReference type="GO" id="GO:0006508">
    <property type="term" value="P:proteolysis"/>
    <property type="evidence" value="ECO:0007669"/>
    <property type="project" value="UniProtKB-KW"/>
</dbReference>
<dbReference type="PROSITE" id="PS00138">
    <property type="entry name" value="SUBTILASE_SER"/>
    <property type="match status" value="1"/>
</dbReference>
<evidence type="ECO:0000256" key="4">
    <source>
        <dbReference type="ARBA" id="ARBA00022801"/>
    </source>
</evidence>
<reference evidence="12" key="1">
    <citation type="submission" date="2023-03" db="EMBL/GenBank/DDBJ databases">
        <authorList>
            <person name="Julca I."/>
        </authorList>
    </citation>
    <scope>NUCLEOTIDE SEQUENCE</scope>
</reference>
<dbReference type="CDD" id="cd04852">
    <property type="entry name" value="Peptidases_S8_3"/>
    <property type="match status" value="1"/>
</dbReference>
<organism evidence="12 13">
    <name type="scientific">Oldenlandia corymbosa var. corymbosa</name>
    <dbReference type="NCBI Taxonomy" id="529605"/>
    <lineage>
        <taxon>Eukaryota</taxon>
        <taxon>Viridiplantae</taxon>
        <taxon>Streptophyta</taxon>
        <taxon>Embryophyta</taxon>
        <taxon>Tracheophyta</taxon>
        <taxon>Spermatophyta</taxon>
        <taxon>Magnoliopsida</taxon>
        <taxon>eudicotyledons</taxon>
        <taxon>Gunneridae</taxon>
        <taxon>Pentapetalae</taxon>
        <taxon>asterids</taxon>
        <taxon>lamiids</taxon>
        <taxon>Gentianales</taxon>
        <taxon>Rubiaceae</taxon>
        <taxon>Rubioideae</taxon>
        <taxon>Spermacoceae</taxon>
        <taxon>Hedyotis-Oldenlandia complex</taxon>
        <taxon>Oldenlandia</taxon>
    </lineage>
</organism>
<feature type="active site" description="Charge relay system" evidence="6 7">
    <location>
        <position position="527"/>
    </location>
</feature>
<protein>
    <submittedName>
        <fullName evidence="12">OLC1v1005947C1</fullName>
    </submittedName>
</protein>
<keyword evidence="3 8" id="KW-0732">Signal</keyword>
<keyword evidence="2 7" id="KW-0645">Protease</keyword>
<keyword evidence="4 7" id="KW-0378">Hydrolase</keyword>
<dbReference type="FunFam" id="3.30.70.80:FF:000002">
    <property type="entry name" value="Subtilisin-like protease SBT5.3"/>
    <property type="match status" value="1"/>
</dbReference>
<dbReference type="FunFam" id="3.40.50.200:FF:000006">
    <property type="entry name" value="Subtilisin-like protease SBT1.5"/>
    <property type="match status" value="1"/>
</dbReference>
<dbReference type="AlphaFoldDB" id="A0AAV1DIS8"/>
<evidence type="ECO:0000259" key="10">
    <source>
        <dbReference type="Pfam" id="PF05922"/>
    </source>
</evidence>
<feature type="chain" id="PRO_5043942593" evidence="8">
    <location>
        <begin position="25"/>
        <end position="751"/>
    </location>
</feature>
<dbReference type="InterPro" id="IPR015500">
    <property type="entry name" value="Peptidase_S8_subtilisin-rel"/>
</dbReference>
<dbReference type="InterPro" id="IPR034197">
    <property type="entry name" value="Peptidases_S8_3"/>
</dbReference>
<accession>A0AAV1DIS8</accession>
<dbReference type="Gene3D" id="3.30.70.80">
    <property type="entry name" value="Peptidase S8 propeptide/proteinase inhibitor I9"/>
    <property type="match status" value="1"/>
</dbReference>
<keyword evidence="13" id="KW-1185">Reference proteome</keyword>
<evidence type="ECO:0000256" key="6">
    <source>
        <dbReference type="PIRSR" id="PIRSR615500-1"/>
    </source>
</evidence>
<dbReference type="EMBL" id="OX459122">
    <property type="protein sequence ID" value="CAI9106727.1"/>
    <property type="molecule type" value="Genomic_DNA"/>
</dbReference>
<dbReference type="Gene3D" id="3.50.30.30">
    <property type="match status" value="1"/>
</dbReference>
<dbReference type="SUPFAM" id="SSF52743">
    <property type="entry name" value="Subtilisin-like"/>
    <property type="match status" value="1"/>
</dbReference>
<gene>
    <name evidence="12" type="ORF">OLC1_LOCUS15183</name>
</gene>
<dbReference type="Gene3D" id="3.40.50.200">
    <property type="entry name" value="Peptidase S8/S53 domain"/>
    <property type="match status" value="1"/>
</dbReference>
<feature type="active site" description="Charge relay system" evidence="6 7">
    <location>
        <position position="143"/>
    </location>
</feature>
<dbReference type="InterPro" id="IPR041469">
    <property type="entry name" value="Subtilisin-like_FN3"/>
</dbReference>
<evidence type="ECO:0000259" key="11">
    <source>
        <dbReference type="Pfam" id="PF17766"/>
    </source>
</evidence>
<evidence type="ECO:0000256" key="3">
    <source>
        <dbReference type="ARBA" id="ARBA00022729"/>
    </source>
</evidence>
<dbReference type="Pfam" id="PF17766">
    <property type="entry name" value="fn3_6"/>
    <property type="match status" value="1"/>
</dbReference>
<dbReference type="InterPro" id="IPR000209">
    <property type="entry name" value="Peptidase_S8/S53_dom"/>
</dbReference>